<accession>A0A0A2DM93</accession>
<name>A0A0A2DM93_9CORY</name>
<evidence type="ECO:0000313" key="2">
    <source>
        <dbReference type="Proteomes" id="UP000030145"/>
    </source>
</evidence>
<dbReference type="AlphaFoldDB" id="A0A0A2DM93"/>
<dbReference type="EMBL" id="JRVJ01000003">
    <property type="protein sequence ID" value="KGM19029.1"/>
    <property type="molecule type" value="Genomic_DNA"/>
</dbReference>
<reference evidence="1 2" key="1">
    <citation type="submission" date="2014-10" db="EMBL/GenBank/DDBJ databases">
        <title>Whole Genome sequence of Corynebacterium auriscanis strain CIP 106629.</title>
        <authorList>
            <person name="Hassan S.S."/>
            <person name="Jamal S.B."/>
            <person name="Tiwari S."/>
            <person name="Oliveira L.D.C."/>
            <person name="Souza F."/>
            <person name="Mariano D.C."/>
            <person name="Almeida S."/>
            <person name="Dorella F."/>
            <person name="Pereira F."/>
            <person name="Carvalho A."/>
            <person name="Leal C.A."/>
            <person name="Soares S.D.C."/>
            <person name="Figueiredo H.C."/>
            <person name="Silva A."/>
            <person name="Azevedo V.A."/>
        </authorList>
    </citation>
    <scope>NUCLEOTIDE SEQUENCE [LARGE SCALE GENOMIC DNA]</scope>
    <source>
        <strain evidence="1 2">CIP 106629</strain>
    </source>
</reference>
<sequence>MGVYCVGGVTIRCGGTLADALLLGGIDDGVTIRCGGMLSRNAMRAGVFADVLLLDGIDDGVDIWRGRTLARKAMGGGATGGGNNFAWESLTKVEDISPILVT</sequence>
<comment type="caution">
    <text evidence="1">The sequence shown here is derived from an EMBL/GenBank/DDBJ whole genome shotgun (WGS) entry which is preliminary data.</text>
</comment>
<proteinExistence type="predicted"/>
<evidence type="ECO:0000313" key="1">
    <source>
        <dbReference type="EMBL" id="KGM19029.1"/>
    </source>
</evidence>
<organism evidence="1 2">
    <name type="scientific">Corynebacterium auriscanis</name>
    <dbReference type="NCBI Taxonomy" id="99807"/>
    <lineage>
        <taxon>Bacteria</taxon>
        <taxon>Bacillati</taxon>
        <taxon>Actinomycetota</taxon>
        <taxon>Actinomycetes</taxon>
        <taxon>Mycobacteriales</taxon>
        <taxon>Corynebacteriaceae</taxon>
        <taxon>Corynebacterium</taxon>
    </lineage>
</organism>
<protein>
    <submittedName>
        <fullName evidence="1">Uncharacterized protein</fullName>
    </submittedName>
</protein>
<gene>
    <name evidence="1" type="ORF">MA47_01965</name>
</gene>
<keyword evidence="2" id="KW-1185">Reference proteome</keyword>
<dbReference type="Proteomes" id="UP000030145">
    <property type="component" value="Unassembled WGS sequence"/>
</dbReference>